<name>A0A6A6REI8_9PEZI</name>
<feature type="region of interest" description="Disordered" evidence="13">
    <location>
        <begin position="214"/>
        <end position="240"/>
    </location>
</feature>
<keyword evidence="5 12" id="KW-0812">Transmembrane</keyword>
<sequence length="617" mass="66843">MSFSEDERPRRPARYEGEDTSVTSKIELRGWYTYAVAAEVFAVCGTGSFLPVTMEQLAREGGVLWSDRNASCVTKATDSSAASPPSRFAARDSNNQCVVTILGSEVTSSSFVMYTFSIAVLVQALAMISFSSFADHGPYRKRMLLAFGFTGGVTSMLFLFMVSNTLVLASFLVVIGITCLGSSFTLLNSFLPLLASNHPLVRGRRSSDVALESLPSNEGRSRSGGRHGGPRRSVSNESNAYSTKKASLELQLSGQISSKGVGIGYIAAVFVQCLSIGLLFGLSKTSLAASSTTILLRMVLFLVGAWWFGFTIPTAYWLRSRPGPPLEAAVAGRGVTGRSTFAYVGFAWLSVWRTFREAIRLRQVLLFLIAWFLLSDAVATVSATAILFARTELHMSTVEVAILSITSTSSGILGAFSWPKLSRRFGLQTNHTIIACTILMEIIPLYGLSGYLPFIQKLGVGGFQNSWEIFPLGVIHGFVMGGLSSYCRSFFGLLIPPGREAAFYALYAVTDKGSSAVGPAVVGKIVDSFGTIRPAFVFLAILVLLPSPLIWMIDVEKGRADAMRSSRANKSQGGDYSGLQNDVDEWELSEADSKDEDDDDDAYEGEFLEAARLMKRT</sequence>
<feature type="transmembrane region" description="Helical" evidence="12">
    <location>
        <begin position="168"/>
        <end position="195"/>
    </location>
</feature>
<dbReference type="InterPro" id="IPR044738">
    <property type="entry name" value="Atg22"/>
</dbReference>
<evidence type="ECO:0000256" key="9">
    <source>
        <dbReference type="ARBA" id="ARBA00023136"/>
    </source>
</evidence>
<keyword evidence="6 12" id="KW-0029">Amino-acid transport</keyword>
<comment type="similarity">
    <text evidence="2 12">Belongs to the ATG22 family.</text>
</comment>
<keyword evidence="3 12" id="KW-0813">Transport</keyword>
<feature type="transmembrane region" description="Helical" evidence="12">
    <location>
        <begin position="294"/>
        <end position="318"/>
    </location>
</feature>
<comment type="function">
    <text evidence="11 12">Vacuolar effluxer which mediate the efflux of amino acids resulting from autophagic degradation. The release of autophagic amino acids allows the maintenance of protein synthesis and viability during nitrogen starvation.</text>
</comment>
<reference evidence="14" key="1">
    <citation type="journal article" date="2020" name="Stud. Mycol.">
        <title>101 Dothideomycetes genomes: a test case for predicting lifestyles and emergence of pathogens.</title>
        <authorList>
            <person name="Haridas S."/>
            <person name="Albert R."/>
            <person name="Binder M."/>
            <person name="Bloem J."/>
            <person name="Labutti K."/>
            <person name="Salamov A."/>
            <person name="Andreopoulos B."/>
            <person name="Baker S."/>
            <person name="Barry K."/>
            <person name="Bills G."/>
            <person name="Bluhm B."/>
            <person name="Cannon C."/>
            <person name="Castanera R."/>
            <person name="Culley D."/>
            <person name="Daum C."/>
            <person name="Ezra D."/>
            <person name="Gonzalez J."/>
            <person name="Henrissat B."/>
            <person name="Kuo A."/>
            <person name="Liang C."/>
            <person name="Lipzen A."/>
            <person name="Lutzoni F."/>
            <person name="Magnuson J."/>
            <person name="Mondo S."/>
            <person name="Nolan M."/>
            <person name="Ohm R."/>
            <person name="Pangilinan J."/>
            <person name="Park H.-J."/>
            <person name="Ramirez L."/>
            <person name="Alfaro M."/>
            <person name="Sun H."/>
            <person name="Tritt A."/>
            <person name="Yoshinaga Y."/>
            <person name="Zwiers L.-H."/>
            <person name="Turgeon B."/>
            <person name="Goodwin S."/>
            <person name="Spatafora J."/>
            <person name="Crous P."/>
            <person name="Grigoriev I."/>
        </authorList>
    </citation>
    <scope>NUCLEOTIDE SEQUENCE</scope>
    <source>
        <strain evidence="14">CBS 269.34</strain>
    </source>
</reference>
<feature type="transmembrane region" description="Helical" evidence="12">
    <location>
        <begin position="111"/>
        <end position="131"/>
    </location>
</feature>
<dbReference type="CDD" id="cd17483">
    <property type="entry name" value="MFS_Atg22_like"/>
    <property type="match status" value="1"/>
</dbReference>
<keyword evidence="9 12" id="KW-0472">Membrane</keyword>
<dbReference type="Proteomes" id="UP000799750">
    <property type="component" value="Unassembled WGS sequence"/>
</dbReference>
<evidence type="ECO:0000256" key="5">
    <source>
        <dbReference type="ARBA" id="ARBA00022692"/>
    </source>
</evidence>
<feature type="transmembrane region" description="Helical" evidence="12">
    <location>
        <begin position="431"/>
        <end position="455"/>
    </location>
</feature>
<feature type="transmembrane region" description="Helical" evidence="12">
    <location>
        <begin position="400"/>
        <end position="419"/>
    </location>
</feature>
<feature type="transmembrane region" description="Helical" evidence="12">
    <location>
        <begin position="330"/>
        <end position="352"/>
    </location>
</feature>
<dbReference type="AlphaFoldDB" id="A0A6A6REI8"/>
<dbReference type="GO" id="GO:0005774">
    <property type="term" value="C:vacuolar membrane"/>
    <property type="evidence" value="ECO:0007669"/>
    <property type="project" value="UniProtKB-SubCell"/>
</dbReference>
<comment type="subcellular location">
    <subcellularLocation>
        <location evidence="1 12">Vacuole membrane</location>
        <topology evidence="1 12">Multi-pass membrane protein</topology>
    </subcellularLocation>
</comment>
<feature type="compositionally biased region" description="Polar residues" evidence="13">
    <location>
        <begin position="566"/>
        <end position="580"/>
    </location>
</feature>
<dbReference type="Pfam" id="PF11700">
    <property type="entry name" value="ATG22"/>
    <property type="match status" value="1"/>
</dbReference>
<evidence type="ECO:0000256" key="3">
    <source>
        <dbReference type="ARBA" id="ARBA00022448"/>
    </source>
</evidence>
<keyword evidence="15" id="KW-1185">Reference proteome</keyword>
<keyword evidence="10" id="KW-0325">Glycoprotein</keyword>
<evidence type="ECO:0000313" key="15">
    <source>
        <dbReference type="Proteomes" id="UP000799750"/>
    </source>
</evidence>
<dbReference type="GO" id="GO:0032974">
    <property type="term" value="P:amino acid transmembrane export from vacuole"/>
    <property type="evidence" value="ECO:0007669"/>
    <property type="project" value="InterPro"/>
</dbReference>
<dbReference type="OrthoDB" id="192733at2759"/>
<gene>
    <name evidence="14" type="ORF">BU16DRAFT_611867</name>
</gene>
<organism evidence="14 15">
    <name type="scientific">Lophium mytilinum</name>
    <dbReference type="NCBI Taxonomy" id="390894"/>
    <lineage>
        <taxon>Eukaryota</taxon>
        <taxon>Fungi</taxon>
        <taxon>Dikarya</taxon>
        <taxon>Ascomycota</taxon>
        <taxon>Pezizomycotina</taxon>
        <taxon>Dothideomycetes</taxon>
        <taxon>Pleosporomycetidae</taxon>
        <taxon>Mytilinidiales</taxon>
        <taxon>Mytilinidiaceae</taxon>
        <taxon>Lophium</taxon>
    </lineage>
</organism>
<dbReference type="Gene3D" id="1.20.1250.20">
    <property type="entry name" value="MFS general substrate transporter like domains"/>
    <property type="match status" value="1"/>
</dbReference>
<feature type="transmembrane region" description="Helical" evidence="12">
    <location>
        <begin position="262"/>
        <end position="282"/>
    </location>
</feature>
<dbReference type="PANTHER" id="PTHR23519">
    <property type="entry name" value="AUTOPHAGY-RELATED PROTEIN 22"/>
    <property type="match status" value="1"/>
</dbReference>
<accession>A0A6A6REI8</accession>
<keyword evidence="8 12" id="KW-0072">Autophagy</keyword>
<dbReference type="SUPFAM" id="SSF103473">
    <property type="entry name" value="MFS general substrate transporter"/>
    <property type="match status" value="1"/>
</dbReference>
<keyword evidence="4 12" id="KW-0926">Vacuole</keyword>
<evidence type="ECO:0000256" key="10">
    <source>
        <dbReference type="ARBA" id="ARBA00023180"/>
    </source>
</evidence>
<evidence type="ECO:0000313" key="14">
    <source>
        <dbReference type="EMBL" id="KAF2502153.1"/>
    </source>
</evidence>
<dbReference type="InterPro" id="IPR024671">
    <property type="entry name" value="Atg22-like"/>
</dbReference>
<evidence type="ECO:0000256" key="1">
    <source>
        <dbReference type="ARBA" id="ARBA00004128"/>
    </source>
</evidence>
<evidence type="ECO:0000256" key="4">
    <source>
        <dbReference type="ARBA" id="ARBA00022554"/>
    </source>
</evidence>
<dbReference type="InterPro" id="IPR050495">
    <property type="entry name" value="ATG22/LtaA_families"/>
</dbReference>
<proteinExistence type="inferred from homology"/>
<dbReference type="GO" id="GO:0006914">
    <property type="term" value="P:autophagy"/>
    <property type="evidence" value="ECO:0007669"/>
    <property type="project" value="UniProtKB-KW"/>
</dbReference>
<feature type="transmembrane region" description="Helical" evidence="12">
    <location>
        <begin position="143"/>
        <end position="162"/>
    </location>
</feature>
<feature type="transmembrane region" description="Helical" evidence="12">
    <location>
        <begin position="364"/>
        <end position="388"/>
    </location>
</feature>
<evidence type="ECO:0000256" key="2">
    <source>
        <dbReference type="ARBA" id="ARBA00006978"/>
    </source>
</evidence>
<feature type="compositionally biased region" description="Acidic residues" evidence="13">
    <location>
        <begin position="582"/>
        <end position="602"/>
    </location>
</feature>
<evidence type="ECO:0000256" key="13">
    <source>
        <dbReference type="SAM" id="MobiDB-lite"/>
    </source>
</evidence>
<dbReference type="InterPro" id="IPR036259">
    <property type="entry name" value="MFS_trans_sf"/>
</dbReference>
<feature type="transmembrane region" description="Helical" evidence="12">
    <location>
        <begin position="535"/>
        <end position="555"/>
    </location>
</feature>
<evidence type="ECO:0000256" key="11">
    <source>
        <dbReference type="ARBA" id="ARBA00024801"/>
    </source>
</evidence>
<evidence type="ECO:0000256" key="6">
    <source>
        <dbReference type="ARBA" id="ARBA00022970"/>
    </source>
</evidence>
<feature type="region of interest" description="Disordered" evidence="13">
    <location>
        <begin position="564"/>
        <end position="602"/>
    </location>
</feature>
<keyword evidence="7 12" id="KW-1133">Transmembrane helix</keyword>
<evidence type="ECO:0000256" key="7">
    <source>
        <dbReference type="ARBA" id="ARBA00022989"/>
    </source>
</evidence>
<evidence type="ECO:0000256" key="12">
    <source>
        <dbReference type="RuleBase" id="RU363073"/>
    </source>
</evidence>
<evidence type="ECO:0000256" key="8">
    <source>
        <dbReference type="ARBA" id="ARBA00023006"/>
    </source>
</evidence>
<dbReference type="PANTHER" id="PTHR23519:SF3">
    <property type="entry name" value="AUTOPHAGY-RELATED PROTEIN 22-2"/>
    <property type="match status" value="1"/>
</dbReference>
<dbReference type="EMBL" id="MU004181">
    <property type="protein sequence ID" value="KAF2502153.1"/>
    <property type="molecule type" value="Genomic_DNA"/>
</dbReference>
<protein>
    <recommendedName>
        <fullName evidence="12">Autophagy-related protein</fullName>
    </recommendedName>
</protein>